<dbReference type="EMBL" id="JBHSMZ010000016">
    <property type="protein sequence ID" value="MFC5551142.1"/>
    <property type="molecule type" value="Genomic_DNA"/>
</dbReference>
<evidence type="ECO:0000313" key="3">
    <source>
        <dbReference type="EMBL" id="MFC5551142.1"/>
    </source>
</evidence>
<name>A0ABW0S2R9_9BURK</name>
<keyword evidence="1" id="KW-0732">Signal</keyword>
<dbReference type="InterPro" id="IPR013424">
    <property type="entry name" value="Ice-binding_C"/>
</dbReference>
<feature type="signal peptide" evidence="1">
    <location>
        <begin position="1"/>
        <end position="27"/>
    </location>
</feature>
<gene>
    <name evidence="3" type="ORF">ACFPO9_21700</name>
</gene>
<reference evidence="4" key="1">
    <citation type="journal article" date="2019" name="Int. J. Syst. Evol. Microbiol.">
        <title>The Global Catalogue of Microorganisms (GCM) 10K type strain sequencing project: providing services to taxonomists for standard genome sequencing and annotation.</title>
        <authorList>
            <consortium name="The Broad Institute Genomics Platform"/>
            <consortium name="The Broad Institute Genome Sequencing Center for Infectious Disease"/>
            <person name="Wu L."/>
            <person name="Ma J."/>
        </authorList>
    </citation>
    <scope>NUCLEOTIDE SEQUENCE [LARGE SCALE GENOMIC DNA]</scope>
    <source>
        <strain evidence="4">CGMCC 4.5798</strain>
    </source>
</reference>
<dbReference type="RefSeq" id="WP_379774775.1">
    <property type="nucleotide sequence ID" value="NZ_JBHSMZ010000016.1"/>
</dbReference>
<evidence type="ECO:0000259" key="2">
    <source>
        <dbReference type="Pfam" id="PF07589"/>
    </source>
</evidence>
<evidence type="ECO:0000256" key="1">
    <source>
        <dbReference type="SAM" id="SignalP"/>
    </source>
</evidence>
<dbReference type="NCBIfam" id="TIGR02595">
    <property type="entry name" value="PEP_CTERM"/>
    <property type="match status" value="1"/>
</dbReference>
<accession>A0ABW0S2R9</accession>
<dbReference type="Pfam" id="PF07589">
    <property type="entry name" value="PEP-CTERM"/>
    <property type="match status" value="1"/>
</dbReference>
<evidence type="ECO:0000313" key="4">
    <source>
        <dbReference type="Proteomes" id="UP001596086"/>
    </source>
</evidence>
<protein>
    <submittedName>
        <fullName evidence="3">PEP-CTERM sorting domain-containing protein</fullName>
    </submittedName>
</protein>
<organism evidence="3 4">
    <name type="scientific">Massilia aerilata</name>
    <dbReference type="NCBI Taxonomy" id="453817"/>
    <lineage>
        <taxon>Bacteria</taxon>
        <taxon>Pseudomonadati</taxon>
        <taxon>Pseudomonadota</taxon>
        <taxon>Betaproteobacteria</taxon>
        <taxon>Burkholderiales</taxon>
        <taxon>Oxalobacteraceae</taxon>
        <taxon>Telluria group</taxon>
        <taxon>Massilia</taxon>
    </lineage>
</organism>
<feature type="domain" description="Ice-binding protein C-terminal" evidence="2">
    <location>
        <begin position="166"/>
        <end position="189"/>
    </location>
</feature>
<keyword evidence="4" id="KW-1185">Reference proteome</keyword>
<sequence>MTQSSWIQRCIVALCCAFGMACAPAFAQTVTLTFDNIGKLGPYPDSWTESGFSVTSLEPNGPHLHAGADSLVLHSREGSQPYRFQRLDGESFDFVAFDYFGGDSVFVSDTGATFSILGDQPLATFTMPAAFQHVTYIDWFMPNPGDLSTPDPQWGEIDNFVTNISPAPEPGQVAMLGLGLAGLLLHGRRARRR</sequence>
<proteinExistence type="predicted"/>
<comment type="caution">
    <text evidence="3">The sequence shown here is derived from an EMBL/GenBank/DDBJ whole genome shotgun (WGS) entry which is preliminary data.</text>
</comment>
<dbReference type="Proteomes" id="UP001596086">
    <property type="component" value="Unassembled WGS sequence"/>
</dbReference>
<feature type="chain" id="PRO_5045220793" evidence="1">
    <location>
        <begin position="28"/>
        <end position="193"/>
    </location>
</feature>